<reference evidence="4" key="1">
    <citation type="submission" date="2013-02" db="EMBL/GenBank/DDBJ databases">
        <authorList>
            <person name="Hughes D."/>
        </authorList>
    </citation>
    <scope>NUCLEOTIDE SEQUENCE</scope>
    <source>
        <strain>Durham</strain>
        <strain evidence="4">NC isolate 2 -- Noor lab</strain>
    </source>
</reference>
<dbReference type="PROSITE" id="PS50238">
    <property type="entry name" value="RHOGAP"/>
    <property type="match status" value="1"/>
</dbReference>
<proteinExistence type="predicted"/>
<sequence>MTDKNLAIVWAPNLLRSPALESGGVAALQGVGVQAVVTEYLIKNCRLIFDSVDDIMRNSFANAEHRMDSLTDCESLLIEQREHDQSLTFSERPKSLSAAGPKLISLEEAQERHSRLDSFDLNKAIPIPPSNPNIGSYIEVGGGPSSLPDKYHTKDARKADREKKVFSVRQLATKFEISPSAEQKPQNQKIKQLDRSAQITRSLDENAFVREFGSVKKIDDFTKSVQTISRPIDDDRKAKTLNLPKKIPGQVNLQKVEESASLDVKITPTNENPISLIQNNAISGVQLNRDRIERIKE</sequence>
<evidence type="ECO:0000256" key="1">
    <source>
        <dbReference type="ARBA" id="ARBA00022468"/>
    </source>
</evidence>
<dbReference type="GO" id="GO:0005096">
    <property type="term" value="F:GTPase activator activity"/>
    <property type="evidence" value="ECO:0007669"/>
    <property type="project" value="UniProtKB-KW"/>
</dbReference>
<dbReference type="STRING" id="36166.T1H4W4"/>
<reference evidence="3" key="2">
    <citation type="submission" date="2015-06" db="UniProtKB">
        <authorList>
            <consortium name="EnsemblMetazoa"/>
        </authorList>
    </citation>
    <scope>IDENTIFICATION</scope>
</reference>
<keyword evidence="1" id="KW-0343">GTPase activation</keyword>
<accession>T1H4W4</accession>
<evidence type="ECO:0000313" key="3">
    <source>
        <dbReference type="EnsemblMetazoa" id="MESCA011335-PA"/>
    </source>
</evidence>
<dbReference type="GO" id="GO:0007264">
    <property type="term" value="P:small GTPase-mediated signal transduction"/>
    <property type="evidence" value="ECO:0007669"/>
    <property type="project" value="TreeGrafter"/>
</dbReference>
<dbReference type="EnsemblMetazoa" id="MESCA011335-RA">
    <property type="protein sequence ID" value="MESCA011335-PA"/>
    <property type="gene ID" value="MESCA011335"/>
</dbReference>
<dbReference type="EMBL" id="CAQQ02146678">
    <property type="status" value="NOT_ANNOTATED_CDS"/>
    <property type="molecule type" value="Genomic_DNA"/>
</dbReference>
<name>T1H4W4_MEGSC</name>
<evidence type="ECO:0000259" key="2">
    <source>
        <dbReference type="PROSITE" id="PS50238"/>
    </source>
</evidence>
<keyword evidence="4" id="KW-1185">Reference proteome</keyword>
<dbReference type="InterPro" id="IPR000198">
    <property type="entry name" value="RhoGAP_dom"/>
</dbReference>
<dbReference type="HOGENOM" id="CLU_938682_0_0_1"/>
<feature type="domain" description="Rho-GAP" evidence="2">
    <location>
        <begin position="1"/>
        <end position="49"/>
    </location>
</feature>
<evidence type="ECO:0000313" key="4">
    <source>
        <dbReference type="Proteomes" id="UP000015102"/>
    </source>
</evidence>
<dbReference type="AlphaFoldDB" id="T1H4W4"/>
<protein>
    <recommendedName>
        <fullName evidence="2">Rho-GAP domain-containing protein</fullName>
    </recommendedName>
</protein>
<dbReference type="InterPro" id="IPR008936">
    <property type="entry name" value="Rho_GTPase_activation_prot"/>
</dbReference>
<dbReference type="Proteomes" id="UP000015102">
    <property type="component" value="Unassembled WGS sequence"/>
</dbReference>
<dbReference type="EMBL" id="CAQQ02146679">
    <property type="status" value="NOT_ANNOTATED_CDS"/>
    <property type="molecule type" value="Genomic_DNA"/>
</dbReference>
<dbReference type="PANTHER" id="PTHR15729:SF10">
    <property type="entry name" value="GTPASE-ACTIVATING PROTEIN CDGAPR"/>
    <property type="match status" value="1"/>
</dbReference>
<dbReference type="SUPFAM" id="SSF48350">
    <property type="entry name" value="GTPase activation domain, GAP"/>
    <property type="match status" value="1"/>
</dbReference>
<dbReference type="PANTHER" id="PTHR15729">
    <property type="entry name" value="CDC42 GTPASE-ACTIVATING PROTEIN"/>
    <property type="match status" value="1"/>
</dbReference>
<organism evidence="3 4">
    <name type="scientific">Megaselia scalaris</name>
    <name type="common">Humpbacked fly</name>
    <name type="synonym">Phora scalaris</name>
    <dbReference type="NCBI Taxonomy" id="36166"/>
    <lineage>
        <taxon>Eukaryota</taxon>
        <taxon>Metazoa</taxon>
        <taxon>Ecdysozoa</taxon>
        <taxon>Arthropoda</taxon>
        <taxon>Hexapoda</taxon>
        <taxon>Insecta</taxon>
        <taxon>Pterygota</taxon>
        <taxon>Neoptera</taxon>
        <taxon>Endopterygota</taxon>
        <taxon>Diptera</taxon>
        <taxon>Brachycera</taxon>
        <taxon>Muscomorpha</taxon>
        <taxon>Platypezoidea</taxon>
        <taxon>Phoridae</taxon>
        <taxon>Megaseliini</taxon>
        <taxon>Megaselia</taxon>
    </lineage>
</organism>
<dbReference type="Gene3D" id="1.10.555.10">
    <property type="entry name" value="Rho GTPase activation protein"/>
    <property type="match status" value="1"/>
</dbReference>
<dbReference type="InterPro" id="IPR051576">
    <property type="entry name" value="PX-Rho_GAP"/>
</dbReference>